<keyword evidence="1" id="KW-1133">Transmembrane helix</keyword>
<evidence type="ECO:0000313" key="3">
    <source>
        <dbReference type="Proteomes" id="UP001621418"/>
    </source>
</evidence>
<feature type="transmembrane region" description="Helical" evidence="1">
    <location>
        <begin position="36"/>
        <end position="56"/>
    </location>
</feature>
<proteinExistence type="predicted"/>
<dbReference type="RefSeq" id="WP_396891089.1">
    <property type="nucleotide sequence ID" value="NZ_CP109527.1"/>
</dbReference>
<evidence type="ECO:0000313" key="2">
    <source>
        <dbReference type="EMBL" id="WTY39196.1"/>
    </source>
</evidence>
<protein>
    <submittedName>
        <fullName evidence="2">Uncharacterized protein</fullName>
    </submittedName>
</protein>
<feature type="transmembrane region" description="Helical" evidence="1">
    <location>
        <begin position="107"/>
        <end position="128"/>
    </location>
</feature>
<dbReference type="Proteomes" id="UP001621418">
    <property type="component" value="Chromosome"/>
</dbReference>
<accession>A0ABZ1NGV7</accession>
<feature type="transmembrane region" description="Helical" evidence="1">
    <location>
        <begin position="68"/>
        <end position="87"/>
    </location>
</feature>
<gene>
    <name evidence="2" type="ORF">OG308_15860</name>
</gene>
<sequence length="139" mass="14780">MTTIRIILGLIGIWLTWFGVSLVLEQSPTDLTSIALWFAGAIVLHDGVFAPLCAAAGFAGKRILPPSWWGPVTIGAVCTVTLALIAVPVFGREFAVAGNPTVLDRDYHVGFVVAVAVVWSLVLAAALIRAMTRRRSGSH</sequence>
<keyword evidence="1" id="KW-0472">Membrane</keyword>
<reference evidence="2 3" key="1">
    <citation type="submission" date="2022-10" db="EMBL/GenBank/DDBJ databases">
        <title>The complete genomes of actinobacterial strains from the NBC collection.</title>
        <authorList>
            <person name="Joergensen T.S."/>
            <person name="Alvarez Arevalo M."/>
            <person name="Sterndorff E.B."/>
            <person name="Faurdal D."/>
            <person name="Vuksanovic O."/>
            <person name="Mourched A.-S."/>
            <person name="Charusanti P."/>
            <person name="Shaw S."/>
            <person name="Blin K."/>
            <person name="Weber T."/>
        </authorList>
    </citation>
    <scope>NUCLEOTIDE SEQUENCE [LARGE SCALE GENOMIC DNA]</scope>
    <source>
        <strain evidence="2 3">NBC_01413</strain>
    </source>
</reference>
<keyword evidence="3" id="KW-1185">Reference proteome</keyword>
<feature type="transmembrane region" description="Helical" evidence="1">
    <location>
        <begin position="7"/>
        <end position="24"/>
    </location>
</feature>
<keyword evidence="1" id="KW-0812">Transmembrane</keyword>
<organism evidence="2 3">
    <name type="scientific">Nocardia salmonicida</name>
    <dbReference type="NCBI Taxonomy" id="53431"/>
    <lineage>
        <taxon>Bacteria</taxon>
        <taxon>Bacillati</taxon>
        <taxon>Actinomycetota</taxon>
        <taxon>Actinomycetes</taxon>
        <taxon>Mycobacteriales</taxon>
        <taxon>Nocardiaceae</taxon>
        <taxon>Nocardia</taxon>
    </lineage>
</organism>
<dbReference type="EMBL" id="CP109527">
    <property type="protein sequence ID" value="WTY39196.1"/>
    <property type="molecule type" value="Genomic_DNA"/>
</dbReference>
<evidence type="ECO:0000256" key="1">
    <source>
        <dbReference type="SAM" id="Phobius"/>
    </source>
</evidence>
<name>A0ABZ1NGV7_9NOCA</name>